<dbReference type="PROSITE" id="PS50005">
    <property type="entry name" value="TPR"/>
    <property type="match status" value="5"/>
</dbReference>
<evidence type="ECO:0000256" key="1">
    <source>
        <dbReference type="ARBA" id="ARBA00022737"/>
    </source>
</evidence>
<dbReference type="InterPro" id="IPR050498">
    <property type="entry name" value="Ycf3"/>
</dbReference>
<gene>
    <name evidence="4" type="ORF">RT717_15815</name>
</gene>
<feature type="repeat" description="TPR" evidence="3">
    <location>
        <begin position="75"/>
        <end position="108"/>
    </location>
</feature>
<protein>
    <submittedName>
        <fullName evidence="4">Tetratricopeptide repeat protein</fullName>
    </submittedName>
</protein>
<evidence type="ECO:0000256" key="2">
    <source>
        <dbReference type="ARBA" id="ARBA00022803"/>
    </source>
</evidence>
<dbReference type="Pfam" id="PF13414">
    <property type="entry name" value="TPR_11"/>
    <property type="match status" value="1"/>
</dbReference>
<dbReference type="PANTHER" id="PTHR44858">
    <property type="entry name" value="TETRATRICOPEPTIDE REPEAT PROTEIN 6"/>
    <property type="match status" value="1"/>
</dbReference>
<dbReference type="Proteomes" id="UP001302349">
    <property type="component" value="Chromosome"/>
</dbReference>
<feature type="repeat" description="TPR" evidence="3">
    <location>
        <begin position="279"/>
        <end position="312"/>
    </location>
</feature>
<dbReference type="InterPro" id="IPR019734">
    <property type="entry name" value="TPR_rpt"/>
</dbReference>
<accession>A0ABZ0IHP0</accession>
<proteinExistence type="predicted"/>
<evidence type="ECO:0000256" key="3">
    <source>
        <dbReference type="PROSITE-ProRule" id="PRU00339"/>
    </source>
</evidence>
<reference evidence="4 5" key="1">
    <citation type="journal article" date="2023" name="Microbiol. Resour. Announc.">
        <title>Complete Genome Sequence of Imperialibacter roseus strain P4T.</title>
        <authorList>
            <person name="Tizabi D.R."/>
            <person name="Bachvaroff T."/>
            <person name="Hill R.T."/>
        </authorList>
    </citation>
    <scope>NUCLEOTIDE SEQUENCE [LARGE SCALE GENOMIC DNA]</scope>
    <source>
        <strain evidence="4 5">P4T</strain>
    </source>
</reference>
<feature type="repeat" description="TPR" evidence="3">
    <location>
        <begin position="245"/>
        <end position="278"/>
    </location>
</feature>
<feature type="repeat" description="TPR" evidence="3">
    <location>
        <begin position="143"/>
        <end position="176"/>
    </location>
</feature>
<sequence length="353" mass="39545">MNIIKFTFSGSFFDKLLKFGILIALIAFITSCGAERKKNDRDRFFLLGNEALKGNDNKEAIRLYTEALALDNDYADAFNNRGIAHMKRGDAASALLDFNQAILIDAENLSYVWNRAEAYAGANRYDKAINDITVVRKAFPDSARVYFSEGVIHFQFKEYQQAEAAFTESLMRDNSNGEAYINRGTVRYYLNKLDSAQSDLEQGLLSHSEEGNAWNTLAMVASAKGNNAKGLDLINKAIDISPNEAYFLNNRGYVYLQLDSLEKAVEDIDASLLRDPQNAWAYRNKGIYYYKAGNFEEALRLLTRAESMDSQMTEVHLWLGKAYLAVGNKVKACEVLSEAGPAPEALKLITDNC</sequence>
<dbReference type="SUPFAM" id="SSF48452">
    <property type="entry name" value="TPR-like"/>
    <property type="match status" value="2"/>
</dbReference>
<dbReference type="Pfam" id="PF13432">
    <property type="entry name" value="TPR_16"/>
    <property type="match status" value="2"/>
</dbReference>
<feature type="repeat" description="TPR" evidence="3">
    <location>
        <begin position="211"/>
        <end position="244"/>
    </location>
</feature>
<keyword evidence="1" id="KW-0677">Repeat</keyword>
<evidence type="ECO:0000313" key="5">
    <source>
        <dbReference type="Proteomes" id="UP001302349"/>
    </source>
</evidence>
<organism evidence="4 5">
    <name type="scientific">Imperialibacter roseus</name>
    <dbReference type="NCBI Taxonomy" id="1324217"/>
    <lineage>
        <taxon>Bacteria</taxon>
        <taxon>Pseudomonadati</taxon>
        <taxon>Bacteroidota</taxon>
        <taxon>Cytophagia</taxon>
        <taxon>Cytophagales</taxon>
        <taxon>Flammeovirgaceae</taxon>
        <taxon>Imperialibacter</taxon>
    </lineage>
</organism>
<dbReference type="RefSeq" id="WP_317487354.1">
    <property type="nucleotide sequence ID" value="NZ_CP136051.1"/>
</dbReference>
<dbReference type="InterPro" id="IPR011990">
    <property type="entry name" value="TPR-like_helical_dom_sf"/>
</dbReference>
<dbReference type="Pfam" id="PF13424">
    <property type="entry name" value="TPR_12"/>
    <property type="match status" value="1"/>
</dbReference>
<dbReference type="PROSITE" id="PS51257">
    <property type="entry name" value="PROKAR_LIPOPROTEIN"/>
    <property type="match status" value="1"/>
</dbReference>
<keyword evidence="2 3" id="KW-0802">TPR repeat</keyword>
<keyword evidence="5" id="KW-1185">Reference proteome</keyword>
<dbReference type="Gene3D" id="1.25.40.10">
    <property type="entry name" value="Tetratricopeptide repeat domain"/>
    <property type="match status" value="3"/>
</dbReference>
<dbReference type="PANTHER" id="PTHR44858:SF1">
    <property type="entry name" value="UDP-N-ACETYLGLUCOSAMINE--PEPTIDE N-ACETYLGLUCOSAMINYLTRANSFERASE SPINDLY-RELATED"/>
    <property type="match status" value="1"/>
</dbReference>
<name>A0ABZ0IHP0_9BACT</name>
<evidence type="ECO:0000313" key="4">
    <source>
        <dbReference type="EMBL" id="WOK04548.1"/>
    </source>
</evidence>
<dbReference type="EMBL" id="CP136051">
    <property type="protein sequence ID" value="WOK04548.1"/>
    <property type="molecule type" value="Genomic_DNA"/>
</dbReference>
<dbReference type="SMART" id="SM00028">
    <property type="entry name" value="TPR"/>
    <property type="match status" value="8"/>
</dbReference>